<comment type="caution">
    <text evidence="1">The sequence shown here is derived from an EMBL/GenBank/DDBJ whole genome shotgun (WGS) entry which is preliminary data.</text>
</comment>
<dbReference type="Proteomes" id="UP000326757">
    <property type="component" value="Unassembled WGS sequence"/>
</dbReference>
<reference evidence="1 2" key="1">
    <citation type="submission" date="2019-06" db="EMBL/GenBank/DDBJ databases">
        <title>Genome Sequence of the Brown Rot Fungal Pathogen Monilinia laxa.</title>
        <authorList>
            <person name="De Miccolis Angelini R.M."/>
            <person name="Landi L."/>
            <person name="Abate D."/>
            <person name="Pollastro S."/>
            <person name="Romanazzi G."/>
            <person name="Faretra F."/>
        </authorList>
    </citation>
    <scope>NUCLEOTIDE SEQUENCE [LARGE SCALE GENOMIC DNA]</scope>
    <source>
        <strain evidence="1 2">Mlax316</strain>
    </source>
</reference>
<name>A0A5N6KFQ1_MONLA</name>
<gene>
    <name evidence="1" type="ORF">EYC80_005909</name>
</gene>
<evidence type="ECO:0000313" key="2">
    <source>
        <dbReference type="Proteomes" id="UP000326757"/>
    </source>
</evidence>
<dbReference type="AlphaFoldDB" id="A0A5N6KFQ1"/>
<protein>
    <submittedName>
        <fullName evidence="1">Uncharacterized protein</fullName>
    </submittedName>
</protein>
<sequence length="92" mass="10683">MWVSWVSIFSLASCYLIHTKMLLETLLSYSYIHPSLNLSSKHQFFLLPLVDPLLKVCDVQSSMLIIHKCTPLKKWPFMPKFANVFPAESKRP</sequence>
<keyword evidence="2" id="KW-1185">Reference proteome</keyword>
<dbReference type="EMBL" id="VIGI01000003">
    <property type="protein sequence ID" value="KAB8302517.1"/>
    <property type="molecule type" value="Genomic_DNA"/>
</dbReference>
<proteinExistence type="predicted"/>
<evidence type="ECO:0000313" key="1">
    <source>
        <dbReference type="EMBL" id="KAB8302517.1"/>
    </source>
</evidence>
<organism evidence="1 2">
    <name type="scientific">Monilinia laxa</name>
    <name type="common">Brown rot fungus</name>
    <name type="synonym">Sclerotinia laxa</name>
    <dbReference type="NCBI Taxonomy" id="61186"/>
    <lineage>
        <taxon>Eukaryota</taxon>
        <taxon>Fungi</taxon>
        <taxon>Dikarya</taxon>
        <taxon>Ascomycota</taxon>
        <taxon>Pezizomycotina</taxon>
        <taxon>Leotiomycetes</taxon>
        <taxon>Helotiales</taxon>
        <taxon>Sclerotiniaceae</taxon>
        <taxon>Monilinia</taxon>
    </lineage>
</organism>
<accession>A0A5N6KFQ1</accession>